<dbReference type="RefSeq" id="WP_133997169.1">
    <property type="nucleotide sequence ID" value="NZ_SODV01000002.1"/>
</dbReference>
<comment type="caution">
    <text evidence="4">The sequence shown here is derived from an EMBL/GenBank/DDBJ whole genome shotgun (WGS) entry which is preliminary data.</text>
</comment>
<dbReference type="Pfam" id="PF05569">
    <property type="entry name" value="Peptidase_M56"/>
    <property type="match status" value="1"/>
</dbReference>
<feature type="transmembrane region" description="Helical" evidence="2">
    <location>
        <begin position="241"/>
        <end position="264"/>
    </location>
</feature>
<feature type="transmembrane region" description="Helical" evidence="2">
    <location>
        <begin position="34"/>
        <end position="55"/>
    </location>
</feature>
<feature type="transmembrane region" description="Helical" evidence="2">
    <location>
        <begin position="417"/>
        <end position="436"/>
    </location>
</feature>
<gene>
    <name evidence="4" type="ORF">EDB95_4376</name>
</gene>
<feature type="compositionally biased region" description="Low complexity" evidence="1">
    <location>
        <begin position="188"/>
        <end position="202"/>
    </location>
</feature>
<proteinExistence type="predicted"/>
<reference evidence="4 5" key="1">
    <citation type="submission" date="2019-03" db="EMBL/GenBank/DDBJ databases">
        <title>Genomic Encyclopedia of Type Strains, Phase IV (KMG-IV): sequencing the most valuable type-strain genomes for metagenomic binning, comparative biology and taxonomic classification.</title>
        <authorList>
            <person name="Goeker M."/>
        </authorList>
    </citation>
    <scope>NUCLEOTIDE SEQUENCE [LARGE SCALE GENOMIC DNA]</scope>
    <source>
        <strain evidence="4 5">DSM 100059</strain>
    </source>
</reference>
<protein>
    <submittedName>
        <fullName evidence="4">Beta-lactamase regulating signal transducer with metallopeptidase domain</fullName>
    </submittedName>
</protein>
<feature type="region of interest" description="Disordered" evidence="1">
    <location>
        <begin position="68"/>
        <end position="99"/>
    </location>
</feature>
<keyword evidence="2" id="KW-0812">Transmembrane</keyword>
<evidence type="ECO:0000256" key="1">
    <source>
        <dbReference type="SAM" id="MobiDB-lite"/>
    </source>
</evidence>
<name>A0A4R8DGD3_9BACT</name>
<feature type="compositionally biased region" description="Low complexity" evidence="1">
    <location>
        <begin position="71"/>
        <end position="84"/>
    </location>
</feature>
<keyword evidence="5" id="KW-1185">Reference proteome</keyword>
<feature type="region of interest" description="Disordered" evidence="1">
    <location>
        <begin position="188"/>
        <end position="221"/>
    </location>
</feature>
<dbReference type="AlphaFoldDB" id="A0A4R8DGD3"/>
<feature type="transmembrane region" description="Helical" evidence="2">
    <location>
        <begin position="6"/>
        <end position="22"/>
    </location>
</feature>
<evidence type="ECO:0000313" key="4">
    <source>
        <dbReference type="EMBL" id="TDW96545.1"/>
    </source>
</evidence>
<evidence type="ECO:0000259" key="3">
    <source>
        <dbReference type="Pfam" id="PF05569"/>
    </source>
</evidence>
<accession>A0A4R8DGD3</accession>
<dbReference type="EMBL" id="SODV01000002">
    <property type="protein sequence ID" value="TDW96545.1"/>
    <property type="molecule type" value="Genomic_DNA"/>
</dbReference>
<dbReference type="Proteomes" id="UP000294498">
    <property type="component" value="Unassembled WGS sequence"/>
</dbReference>
<dbReference type="OrthoDB" id="1522859at2"/>
<evidence type="ECO:0000313" key="5">
    <source>
        <dbReference type="Proteomes" id="UP000294498"/>
    </source>
</evidence>
<sequence length="961" mass="106213">MIPYIMYVAMVTAVYFLFYRLLLHKETFFRLNRWFFLGGLACSFVLPLLPVPRAWSLRERMEEVLPATTSAQGAAATPARDAAATSVPSTVAPGTAAPDPETFGPFTAAAIRPETKAPVQKATTEAMRTPANAMRTNGPAYENARAAIITANTAPTVSTAPTANTVPTASTAPTANYASNAPSATYASTAPAATPRAHATAPVESTLTGPHTPDRPAPVATTETPGIWDGITLSLVLTILYYGYFCGVLIFAFNLLLQFVVVWYQVKQGKVIRDGAFRIVETKGDKAPCSFGRIIFINPSLYDEETYQQILTHEKVHARGRHSVDILLAELGIVLQWFNPFAWWYRRALEDNLEFLTDAAMINNPRINPSNYQLSLLKVSVPHLPLSITSNYNQSLLKKRILMMHSKQSSAGTTWKYLFLVPLLAVMVCVFNHTLAVTAQQVQKAQQAQQVRVRKVIENKIDTNSNPRTITERDGESEPQVYAVVPNPVVVANPDPLDVSVAVPVPNPMPMVNVHPVVTPVIDVNPMPDVDIRVDGDHRSGTWMATIDGDTVEMTMRSGDANDNWTNTEWFLKSEFSALPTTKSEFTITREAGTLVLNGLFDGNEGYGHFTFKENSDFEVFLKSHGLADVSDDQMFRVFRANVTRKAVEDLAQAGYKQLSIHDLCSLCAMKVDAAYIDSWRQLGYPHLDPHELVSLKALHVDGNFVKEWQAAGFKDLEPRELTTAKAMGITPAYAQTWAQLGYKDLAMHELAGLKSMNVDAGYLKELQDAGLKDLGPHELMAAKSMDIDAAYVKSWSDAGYKDLSIHDLVGLKSQKVDASYIQELKAAGLTDLEPHQLIAAKSMDITPDYVRSWKELGYTDLPIHELVALKSMGVERTYIKELQDAGYAHLEPHELISFKSQGITPGFVKEYAALGFKDIPPHTLVALKSMEITPEYITSMKNKGFVSNDLQEYIKLKTFK</sequence>
<dbReference type="CDD" id="cd07341">
    <property type="entry name" value="M56_BlaR1_MecR1_like"/>
    <property type="match status" value="1"/>
</dbReference>
<feature type="domain" description="Peptidase M56" evidence="3">
    <location>
        <begin position="288"/>
        <end position="403"/>
    </location>
</feature>
<keyword evidence="2" id="KW-0472">Membrane</keyword>
<dbReference type="InterPro" id="IPR008756">
    <property type="entry name" value="Peptidase_M56"/>
</dbReference>
<dbReference type="InterPro" id="IPR052173">
    <property type="entry name" value="Beta-lactam_resp_regulator"/>
</dbReference>
<keyword evidence="2" id="KW-1133">Transmembrane helix</keyword>
<evidence type="ECO:0000256" key="2">
    <source>
        <dbReference type="SAM" id="Phobius"/>
    </source>
</evidence>
<dbReference type="PANTHER" id="PTHR34978:SF3">
    <property type="entry name" value="SLR0241 PROTEIN"/>
    <property type="match status" value="1"/>
</dbReference>
<dbReference type="PANTHER" id="PTHR34978">
    <property type="entry name" value="POSSIBLE SENSOR-TRANSDUCER PROTEIN BLAR"/>
    <property type="match status" value="1"/>
</dbReference>
<organism evidence="4 5">
    <name type="scientific">Dinghuibacter silviterrae</name>
    <dbReference type="NCBI Taxonomy" id="1539049"/>
    <lineage>
        <taxon>Bacteria</taxon>
        <taxon>Pseudomonadati</taxon>
        <taxon>Bacteroidota</taxon>
        <taxon>Chitinophagia</taxon>
        <taxon>Chitinophagales</taxon>
        <taxon>Chitinophagaceae</taxon>
        <taxon>Dinghuibacter</taxon>
    </lineage>
</organism>